<evidence type="ECO:0000313" key="2">
    <source>
        <dbReference type="EMBL" id="SHI32282.1"/>
    </source>
</evidence>
<dbReference type="InterPro" id="IPR038404">
    <property type="entry name" value="TRAP_DctP_sf"/>
</dbReference>
<dbReference type="AlphaFoldDB" id="A0A1M6A753"/>
<dbReference type="Pfam" id="PF03480">
    <property type="entry name" value="DctP"/>
    <property type="match status" value="1"/>
</dbReference>
<keyword evidence="3" id="KW-1185">Reference proteome</keyword>
<dbReference type="PROSITE" id="PS51257">
    <property type="entry name" value="PROKAR_LIPOPROTEIN"/>
    <property type="match status" value="1"/>
</dbReference>
<dbReference type="EMBL" id="FQXJ01000016">
    <property type="protein sequence ID" value="SHI32282.1"/>
    <property type="molecule type" value="Genomic_DNA"/>
</dbReference>
<dbReference type="GO" id="GO:0055085">
    <property type="term" value="P:transmembrane transport"/>
    <property type="evidence" value="ECO:0007669"/>
    <property type="project" value="InterPro"/>
</dbReference>
<accession>A0A1M6A753</accession>
<dbReference type="CDD" id="cd13665">
    <property type="entry name" value="PBP2_TRAP_Dctp3_4"/>
    <property type="match status" value="1"/>
</dbReference>
<dbReference type="Proteomes" id="UP000183954">
    <property type="component" value="Unassembled WGS sequence"/>
</dbReference>
<dbReference type="RefSeq" id="WP_073031441.1">
    <property type="nucleotide sequence ID" value="NZ_FQXJ01000016.1"/>
</dbReference>
<dbReference type="NCBIfam" id="NF037995">
    <property type="entry name" value="TRAP_S1"/>
    <property type="match status" value="1"/>
</dbReference>
<dbReference type="OrthoDB" id="9815946at2"/>
<dbReference type="InterPro" id="IPR018389">
    <property type="entry name" value="DctP_fam"/>
</dbReference>
<dbReference type="PANTHER" id="PTHR33376:SF15">
    <property type="entry name" value="BLL6794 PROTEIN"/>
    <property type="match status" value="1"/>
</dbReference>
<keyword evidence="1" id="KW-0732">Signal</keyword>
<organism evidence="2 3">
    <name type="scientific">Desulfosporosinus lacus DSM 15449</name>
    <dbReference type="NCBI Taxonomy" id="1121420"/>
    <lineage>
        <taxon>Bacteria</taxon>
        <taxon>Bacillati</taxon>
        <taxon>Bacillota</taxon>
        <taxon>Clostridia</taxon>
        <taxon>Eubacteriales</taxon>
        <taxon>Desulfitobacteriaceae</taxon>
        <taxon>Desulfosporosinus</taxon>
    </lineage>
</organism>
<evidence type="ECO:0000256" key="1">
    <source>
        <dbReference type="ARBA" id="ARBA00022729"/>
    </source>
</evidence>
<protein>
    <submittedName>
        <fullName evidence="2">TRAP-type C4-dicarboxylate transport system, substrate-binding protein</fullName>
    </submittedName>
</protein>
<sequence>MKKRLCKSIKLRSIGKGILLGVLALSLLFVSGCGQTASAPAETKSQTVELKLAHFFPATHPAEKELVQPWAKAIDTATEGRVKITSYPGQTLLQADAVYDGVVNGIADVGLSCFSYTRGSFPVSEVFELPGIKYANSKAASKVAWEGIKELNPKEVQDTKLMMVFTTGPGDLYTKEPVRALKDLKGLEIRATGLSAKSLAALGAMPVAMAQSEAYEALSKGVVKGNLGPVEVLQGWKQAEVTKYVTFSPFLYNNLFYVTMNLDKWNSLDPKDQKAIEMVNQKFFEEVAMGLWDKQNESALKYAAEKGMEVITLSQEEQNQWISLIKPIQDDFVTQMNQKGESGQEILDKVKNLADQYNKEYQ</sequence>
<dbReference type="PANTHER" id="PTHR33376">
    <property type="match status" value="1"/>
</dbReference>
<proteinExistence type="predicted"/>
<gene>
    <name evidence="2" type="ORF">SAMN02746098_03915</name>
</gene>
<evidence type="ECO:0000313" key="3">
    <source>
        <dbReference type="Proteomes" id="UP000183954"/>
    </source>
</evidence>
<dbReference type="Gene3D" id="3.40.190.170">
    <property type="entry name" value="Bacterial extracellular solute-binding protein, family 7"/>
    <property type="match status" value="1"/>
</dbReference>
<name>A0A1M6A753_9FIRM</name>
<dbReference type="STRING" id="1121420.SAMN02746098_03915"/>
<reference evidence="3" key="1">
    <citation type="submission" date="2016-11" db="EMBL/GenBank/DDBJ databases">
        <authorList>
            <person name="Varghese N."/>
            <person name="Submissions S."/>
        </authorList>
    </citation>
    <scope>NUCLEOTIDE SEQUENCE [LARGE SCALE GENOMIC DNA]</scope>
    <source>
        <strain evidence="3">DSM 15449</strain>
    </source>
</reference>